<name>A0A914Y2I7_9BILA</name>
<dbReference type="AlphaFoldDB" id="A0A914Y2I7"/>
<feature type="region of interest" description="Disordered" evidence="1">
    <location>
        <begin position="38"/>
        <end position="82"/>
    </location>
</feature>
<dbReference type="Proteomes" id="UP000887577">
    <property type="component" value="Unplaced"/>
</dbReference>
<evidence type="ECO:0000313" key="2">
    <source>
        <dbReference type="Proteomes" id="UP000887577"/>
    </source>
</evidence>
<dbReference type="WBParaSite" id="PSU_v2.g12996.t1">
    <property type="protein sequence ID" value="PSU_v2.g12996.t1"/>
    <property type="gene ID" value="PSU_v2.g12996"/>
</dbReference>
<reference evidence="3" key="1">
    <citation type="submission" date="2022-11" db="UniProtKB">
        <authorList>
            <consortium name="WormBaseParasite"/>
        </authorList>
    </citation>
    <scope>IDENTIFICATION</scope>
</reference>
<sequence>MASSFSQFKMDAAALQQFSQFMFLQSLVFSGNNPSMAMPSHFQQQLQQMSTLSMPSSKMPSQIPSMPLSPTSDQSNIEALEA</sequence>
<proteinExistence type="predicted"/>
<organism evidence="2 3">
    <name type="scientific">Panagrolaimus superbus</name>
    <dbReference type="NCBI Taxonomy" id="310955"/>
    <lineage>
        <taxon>Eukaryota</taxon>
        <taxon>Metazoa</taxon>
        <taxon>Ecdysozoa</taxon>
        <taxon>Nematoda</taxon>
        <taxon>Chromadorea</taxon>
        <taxon>Rhabditida</taxon>
        <taxon>Tylenchina</taxon>
        <taxon>Panagrolaimomorpha</taxon>
        <taxon>Panagrolaimoidea</taxon>
        <taxon>Panagrolaimidae</taxon>
        <taxon>Panagrolaimus</taxon>
    </lineage>
</organism>
<feature type="compositionally biased region" description="Polar residues" evidence="1">
    <location>
        <begin position="58"/>
        <end position="82"/>
    </location>
</feature>
<protein>
    <submittedName>
        <fullName evidence="3">Uncharacterized protein</fullName>
    </submittedName>
</protein>
<accession>A0A914Y2I7</accession>
<feature type="compositionally biased region" description="Low complexity" evidence="1">
    <location>
        <begin position="38"/>
        <end position="57"/>
    </location>
</feature>
<keyword evidence="2" id="KW-1185">Reference proteome</keyword>
<evidence type="ECO:0000256" key="1">
    <source>
        <dbReference type="SAM" id="MobiDB-lite"/>
    </source>
</evidence>
<evidence type="ECO:0000313" key="3">
    <source>
        <dbReference type="WBParaSite" id="PSU_v2.g12996.t1"/>
    </source>
</evidence>